<comment type="subcellular location">
    <subcellularLocation>
        <location evidence="1">Membrane</location>
        <topology evidence="1">Multi-pass membrane protein</topology>
    </subcellularLocation>
</comment>
<evidence type="ECO:0000256" key="7">
    <source>
        <dbReference type="SAM" id="Phobius"/>
    </source>
</evidence>
<evidence type="ECO:0000256" key="3">
    <source>
        <dbReference type="ARBA" id="ARBA00022692"/>
    </source>
</evidence>
<evidence type="ECO:0000256" key="2">
    <source>
        <dbReference type="ARBA" id="ARBA00008974"/>
    </source>
</evidence>
<name>A0AAU1UA44_9ACTN</name>
<feature type="transmembrane region" description="Helical" evidence="7">
    <location>
        <begin position="69"/>
        <end position="89"/>
    </location>
</feature>
<dbReference type="Pfam" id="PF02133">
    <property type="entry name" value="Transp_cyt_pur"/>
    <property type="match status" value="1"/>
</dbReference>
<gene>
    <name evidence="8" type="ORF">OHU69_27350</name>
</gene>
<sequence length="145" mass="15345">MRGWRDSPTNPHARTPPARPLVFRTGSPHARHTRGGPGRFYLVHRGRYALGDLFAPDGGRYGRFNPVALTSYAIGIAVQLPFVATSLYTGPLVAPLGGADLSWLVGLSVTAPVYYVWARRVAMRGGTAVAEAETGAPAESASATA</sequence>
<comment type="similarity">
    <text evidence="2">Belongs to the purine-cytosine permease (2.A.39) family.</text>
</comment>
<keyword evidence="4 7" id="KW-1133">Transmembrane helix</keyword>
<evidence type="ECO:0000256" key="5">
    <source>
        <dbReference type="ARBA" id="ARBA00023136"/>
    </source>
</evidence>
<organism evidence="8">
    <name type="scientific">Streptomyces sp. NBC_00119</name>
    <dbReference type="NCBI Taxonomy" id="2975659"/>
    <lineage>
        <taxon>Bacteria</taxon>
        <taxon>Bacillati</taxon>
        <taxon>Actinomycetota</taxon>
        <taxon>Actinomycetes</taxon>
        <taxon>Kitasatosporales</taxon>
        <taxon>Streptomycetaceae</taxon>
        <taxon>Streptomyces</taxon>
    </lineage>
</organism>
<accession>A0AAU1UA44</accession>
<evidence type="ECO:0000313" key="8">
    <source>
        <dbReference type="EMBL" id="WTS14436.1"/>
    </source>
</evidence>
<reference evidence="8" key="1">
    <citation type="submission" date="2022-10" db="EMBL/GenBank/DDBJ databases">
        <title>The complete genomes of actinobacterial strains from the NBC collection.</title>
        <authorList>
            <person name="Joergensen T.S."/>
            <person name="Alvarez Arevalo M."/>
            <person name="Sterndorff E.B."/>
            <person name="Faurdal D."/>
            <person name="Vuksanovic O."/>
            <person name="Mourched A.-S."/>
            <person name="Charusanti P."/>
            <person name="Shaw S."/>
            <person name="Blin K."/>
            <person name="Weber T."/>
        </authorList>
    </citation>
    <scope>NUCLEOTIDE SEQUENCE</scope>
    <source>
        <strain evidence="8">NBC_00119</strain>
    </source>
</reference>
<dbReference type="GO" id="GO:0022857">
    <property type="term" value="F:transmembrane transporter activity"/>
    <property type="evidence" value="ECO:0007669"/>
    <property type="project" value="InterPro"/>
</dbReference>
<dbReference type="InterPro" id="IPR001248">
    <property type="entry name" value="Pur-cyt_permease"/>
</dbReference>
<dbReference type="Gene3D" id="1.10.4160.10">
    <property type="entry name" value="Hydantoin permease"/>
    <property type="match status" value="1"/>
</dbReference>
<evidence type="ECO:0000256" key="4">
    <source>
        <dbReference type="ARBA" id="ARBA00022989"/>
    </source>
</evidence>
<evidence type="ECO:0000256" key="1">
    <source>
        <dbReference type="ARBA" id="ARBA00004141"/>
    </source>
</evidence>
<keyword evidence="3 7" id="KW-0812">Transmembrane</keyword>
<evidence type="ECO:0000256" key="6">
    <source>
        <dbReference type="SAM" id="MobiDB-lite"/>
    </source>
</evidence>
<protein>
    <submittedName>
        <fullName evidence="8">Cytosine permease</fullName>
    </submittedName>
</protein>
<dbReference type="AlphaFoldDB" id="A0AAU1UA44"/>
<dbReference type="GO" id="GO:0016020">
    <property type="term" value="C:membrane"/>
    <property type="evidence" value="ECO:0007669"/>
    <property type="project" value="UniProtKB-SubCell"/>
</dbReference>
<keyword evidence="5 7" id="KW-0472">Membrane</keyword>
<proteinExistence type="inferred from homology"/>
<feature type="transmembrane region" description="Helical" evidence="7">
    <location>
        <begin position="101"/>
        <end position="117"/>
    </location>
</feature>
<feature type="region of interest" description="Disordered" evidence="6">
    <location>
        <begin position="1"/>
        <end position="36"/>
    </location>
</feature>
<dbReference type="EMBL" id="CP108195">
    <property type="protein sequence ID" value="WTS14436.1"/>
    <property type="molecule type" value="Genomic_DNA"/>
</dbReference>